<dbReference type="AlphaFoldDB" id="A0A1H0Q5B5"/>
<sequence>MGLSVRQVQRLMTDGALTRIGTDRIEAISVEQWLAQRPTHRVRAWAEPTAWAAVALLEGQKVDWVDQPRRSRLRTALVDATPAEVVARTRDRARVRRYFAHPQAHSWLSGLVVSSGALTATAGLSAASEHERVDGYVSADEVLRLVIRFRMEHDPGGHIVLRETTMPIDLVRSLARGRQQVLAGLDLAGSTDDRERAAGRQLIASAQSRLGDRAR</sequence>
<protein>
    <submittedName>
        <fullName evidence="1">Uncharacterized protein</fullName>
    </submittedName>
</protein>
<dbReference type="EMBL" id="FNIR01000010">
    <property type="protein sequence ID" value="SDP11886.1"/>
    <property type="molecule type" value="Genomic_DNA"/>
</dbReference>
<reference evidence="2" key="1">
    <citation type="submission" date="2016-10" db="EMBL/GenBank/DDBJ databases">
        <authorList>
            <person name="Varghese N."/>
            <person name="Submissions S."/>
        </authorList>
    </citation>
    <scope>NUCLEOTIDE SEQUENCE [LARGE SCALE GENOMIC DNA]</scope>
    <source>
        <strain evidence="2">DSM 45843</strain>
    </source>
</reference>
<accession>A0A1H0Q5B5</accession>
<evidence type="ECO:0000313" key="1">
    <source>
        <dbReference type="EMBL" id="SDP11886.1"/>
    </source>
</evidence>
<organism evidence="1 2">
    <name type="scientific">Klenkia soli</name>
    <dbReference type="NCBI Taxonomy" id="1052260"/>
    <lineage>
        <taxon>Bacteria</taxon>
        <taxon>Bacillati</taxon>
        <taxon>Actinomycetota</taxon>
        <taxon>Actinomycetes</taxon>
        <taxon>Geodermatophilales</taxon>
        <taxon>Geodermatophilaceae</taxon>
        <taxon>Klenkia</taxon>
    </lineage>
</organism>
<dbReference type="Proteomes" id="UP000199088">
    <property type="component" value="Unassembled WGS sequence"/>
</dbReference>
<proteinExistence type="predicted"/>
<dbReference type="STRING" id="1052260.SAMN05660199_03198"/>
<evidence type="ECO:0000313" key="2">
    <source>
        <dbReference type="Proteomes" id="UP000199088"/>
    </source>
</evidence>
<name>A0A1H0Q5B5_9ACTN</name>
<gene>
    <name evidence="1" type="ORF">SAMN05660199_03198</name>
</gene>
<keyword evidence="2" id="KW-1185">Reference proteome</keyword>